<feature type="chain" id="PRO_5018083460" evidence="1">
    <location>
        <begin position="25"/>
        <end position="82"/>
    </location>
</feature>
<dbReference type="EMBL" id="RKHR01000004">
    <property type="protein sequence ID" value="ROS01409.1"/>
    <property type="molecule type" value="Genomic_DNA"/>
</dbReference>
<protein>
    <submittedName>
        <fullName evidence="2">Uncharacterized protein</fullName>
    </submittedName>
</protein>
<evidence type="ECO:0000313" key="3">
    <source>
        <dbReference type="Proteomes" id="UP000275394"/>
    </source>
</evidence>
<name>A0A3N2DP16_9GAMM</name>
<evidence type="ECO:0000313" key="2">
    <source>
        <dbReference type="EMBL" id="ROS01409.1"/>
    </source>
</evidence>
<comment type="caution">
    <text evidence="2">The sequence shown here is derived from an EMBL/GenBank/DDBJ whole genome shotgun (WGS) entry which is preliminary data.</text>
</comment>
<evidence type="ECO:0000256" key="1">
    <source>
        <dbReference type="SAM" id="SignalP"/>
    </source>
</evidence>
<reference evidence="2 3" key="1">
    <citation type="submission" date="2018-11" db="EMBL/GenBank/DDBJ databases">
        <title>Genomic Encyclopedia of Type Strains, Phase IV (KMG-IV): sequencing the most valuable type-strain genomes for metagenomic binning, comparative biology and taxonomic classification.</title>
        <authorList>
            <person name="Goeker M."/>
        </authorList>
    </citation>
    <scope>NUCLEOTIDE SEQUENCE [LARGE SCALE GENOMIC DNA]</scope>
    <source>
        <strain evidence="2 3">DSM 100316</strain>
    </source>
</reference>
<proteinExistence type="predicted"/>
<feature type="signal peptide" evidence="1">
    <location>
        <begin position="1"/>
        <end position="24"/>
    </location>
</feature>
<accession>A0A3N2DP16</accession>
<keyword evidence="3" id="KW-1185">Reference proteome</keyword>
<dbReference type="RefSeq" id="WP_123712206.1">
    <property type="nucleotide sequence ID" value="NZ_RKHR01000004.1"/>
</dbReference>
<sequence>MKLKMILTLALPLISLIITPTLFANSDENIRACKKINSNIARYEAKRRKGGSAKKMNHWLHKIHLYEDQYSEKDCMKYRRWL</sequence>
<gene>
    <name evidence="2" type="ORF">EDC56_1850</name>
</gene>
<organism evidence="2 3">
    <name type="scientific">Sinobacterium caligoides</name>
    <dbReference type="NCBI Taxonomy" id="933926"/>
    <lineage>
        <taxon>Bacteria</taxon>
        <taxon>Pseudomonadati</taxon>
        <taxon>Pseudomonadota</taxon>
        <taxon>Gammaproteobacteria</taxon>
        <taxon>Cellvibrionales</taxon>
        <taxon>Spongiibacteraceae</taxon>
        <taxon>Sinobacterium</taxon>
    </lineage>
</organism>
<keyword evidence="1" id="KW-0732">Signal</keyword>
<dbReference type="Proteomes" id="UP000275394">
    <property type="component" value="Unassembled WGS sequence"/>
</dbReference>
<dbReference type="OrthoDB" id="5739242at2"/>
<dbReference type="AlphaFoldDB" id="A0A3N2DP16"/>